<proteinExistence type="inferred from homology"/>
<dbReference type="AlphaFoldDB" id="A0A8J3JD51"/>
<dbReference type="PANTHER" id="PTHR43401:SF4">
    <property type="entry name" value="D-ARABINOSE 1-DEHYDROGENASE (NADP(+))"/>
    <property type="match status" value="1"/>
</dbReference>
<reference evidence="7" key="1">
    <citation type="submission" date="2021-01" db="EMBL/GenBank/DDBJ databases">
        <title>Whole genome shotgun sequence of Actinocatenispora rupis NBRC 107355.</title>
        <authorList>
            <person name="Komaki H."/>
            <person name="Tamura T."/>
        </authorList>
    </citation>
    <scope>NUCLEOTIDE SEQUENCE</scope>
    <source>
        <strain evidence="7">NBRC 107355</strain>
    </source>
</reference>
<evidence type="ECO:0000256" key="2">
    <source>
        <dbReference type="ARBA" id="ARBA00022723"/>
    </source>
</evidence>
<evidence type="ECO:0000313" key="7">
    <source>
        <dbReference type="EMBL" id="GID16225.1"/>
    </source>
</evidence>
<name>A0A8J3JD51_9ACTN</name>
<evidence type="ECO:0000256" key="4">
    <source>
        <dbReference type="ARBA" id="ARBA00023002"/>
    </source>
</evidence>
<gene>
    <name evidence="7" type="ORF">Aru02nite_71140</name>
</gene>
<comment type="similarity">
    <text evidence="5">Belongs to the zinc-containing alcohol dehydrogenase family.</text>
</comment>
<keyword evidence="4" id="KW-0560">Oxidoreductase</keyword>
<comment type="cofactor">
    <cofactor evidence="1 5">
        <name>Zn(2+)</name>
        <dbReference type="ChEBI" id="CHEBI:29105"/>
    </cofactor>
</comment>
<dbReference type="GO" id="GO:0008270">
    <property type="term" value="F:zinc ion binding"/>
    <property type="evidence" value="ECO:0007669"/>
    <property type="project" value="InterPro"/>
</dbReference>
<keyword evidence="8" id="KW-1185">Reference proteome</keyword>
<dbReference type="Proteomes" id="UP000612808">
    <property type="component" value="Unassembled WGS sequence"/>
</dbReference>
<dbReference type="Gene3D" id="3.90.180.10">
    <property type="entry name" value="Medium-chain alcohol dehydrogenases, catalytic domain"/>
    <property type="match status" value="1"/>
</dbReference>
<feature type="domain" description="Enoyl reductase (ER)" evidence="6">
    <location>
        <begin position="18"/>
        <end position="329"/>
    </location>
</feature>
<keyword evidence="3 5" id="KW-0862">Zinc</keyword>
<evidence type="ECO:0000313" key="8">
    <source>
        <dbReference type="Proteomes" id="UP000612808"/>
    </source>
</evidence>
<dbReference type="SUPFAM" id="SSF50129">
    <property type="entry name" value="GroES-like"/>
    <property type="match status" value="1"/>
</dbReference>
<dbReference type="PROSITE" id="PS00059">
    <property type="entry name" value="ADH_ZINC"/>
    <property type="match status" value="1"/>
</dbReference>
<dbReference type="Gene3D" id="3.40.50.720">
    <property type="entry name" value="NAD(P)-binding Rossmann-like Domain"/>
    <property type="match status" value="1"/>
</dbReference>
<dbReference type="RefSeq" id="WP_203664895.1">
    <property type="nucleotide sequence ID" value="NZ_BAAAZM010000029.1"/>
</dbReference>
<sequence>MPQDPAMAAAVATALPADHLDAGRLPVPTVEADDDVVLRIEACGVCGTDLHILSGGSYRPRLPFVLGHEPAGVVVDAGAAAREWLGKRVTITLFTGCGTCARCVDGDERLCPDLRSITGVRGVDGAYAEYTRVHARQLVEVPDGLGAPQVASLVDSGATAANSVRVAMAREPRRVLVVGAGPIGHLCAELLAAHGTRCRVVEPNPVRRKAIAALGHDVAASFDPPVDVVIDCTGVPAALAPGIAALAPRGLYVLAGYSVVPSVDFGELSHKEAELRGVRSGRREDLESLLRLADEGRIRLPELSLWRLSEVNAALDALRAGDVPGKAVIVPDTQWQEYA</sequence>
<dbReference type="Pfam" id="PF00107">
    <property type="entry name" value="ADH_zinc_N"/>
    <property type="match status" value="1"/>
</dbReference>
<keyword evidence="2 5" id="KW-0479">Metal-binding</keyword>
<organism evidence="7 8">
    <name type="scientific">Actinocatenispora rupis</name>
    <dbReference type="NCBI Taxonomy" id="519421"/>
    <lineage>
        <taxon>Bacteria</taxon>
        <taxon>Bacillati</taxon>
        <taxon>Actinomycetota</taxon>
        <taxon>Actinomycetes</taxon>
        <taxon>Micromonosporales</taxon>
        <taxon>Micromonosporaceae</taxon>
        <taxon>Actinocatenispora</taxon>
    </lineage>
</organism>
<evidence type="ECO:0000256" key="5">
    <source>
        <dbReference type="RuleBase" id="RU361277"/>
    </source>
</evidence>
<protein>
    <submittedName>
        <fullName evidence="7">Alcohol dehydrogenase</fullName>
    </submittedName>
</protein>
<dbReference type="Pfam" id="PF08240">
    <property type="entry name" value="ADH_N"/>
    <property type="match status" value="1"/>
</dbReference>
<dbReference type="InterPro" id="IPR036291">
    <property type="entry name" value="NAD(P)-bd_dom_sf"/>
</dbReference>
<dbReference type="InterPro" id="IPR011032">
    <property type="entry name" value="GroES-like_sf"/>
</dbReference>
<evidence type="ECO:0000256" key="1">
    <source>
        <dbReference type="ARBA" id="ARBA00001947"/>
    </source>
</evidence>
<evidence type="ECO:0000259" key="6">
    <source>
        <dbReference type="SMART" id="SM00829"/>
    </source>
</evidence>
<dbReference type="EMBL" id="BOMB01000054">
    <property type="protein sequence ID" value="GID16225.1"/>
    <property type="molecule type" value="Genomic_DNA"/>
</dbReference>
<dbReference type="InterPro" id="IPR002328">
    <property type="entry name" value="ADH_Zn_CS"/>
</dbReference>
<dbReference type="InterPro" id="IPR050129">
    <property type="entry name" value="Zn_alcohol_dh"/>
</dbReference>
<accession>A0A8J3JD51</accession>
<evidence type="ECO:0000256" key="3">
    <source>
        <dbReference type="ARBA" id="ARBA00022833"/>
    </source>
</evidence>
<dbReference type="GO" id="GO:0016491">
    <property type="term" value="F:oxidoreductase activity"/>
    <property type="evidence" value="ECO:0007669"/>
    <property type="project" value="UniProtKB-KW"/>
</dbReference>
<dbReference type="SUPFAM" id="SSF51735">
    <property type="entry name" value="NAD(P)-binding Rossmann-fold domains"/>
    <property type="match status" value="1"/>
</dbReference>
<dbReference type="SMART" id="SM00829">
    <property type="entry name" value="PKS_ER"/>
    <property type="match status" value="1"/>
</dbReference>
<dbReference type="PANTHER" id="PTHR43401">
    <property type="entry name" value="L-THREONINE 3-DEHYDROGENASE"/>
    <property type="match status" value="1"/>
</dbReference>
<comment type="caution">
    <text evidence="7">The sequence shown here is derived from an EMBL/GenBank/DDBJ whole genome shotgun (WGS) entry which is preliminary data.</text>
</comment>
<dbReference type="InterPro" id="IPR020843">
    <property type="entry name" value="ER"/>
</dbReference>
<dbReference type="InterPro" id="IPR013149">
    <property type="entry name" value="ADH-like_C"/>
</dbReference>
<dbReference type="InterPro" id="IPR013154">
    <property type="entry name" value="ADH-like_N"/>
</dbReference>